<dbReference type="InterPro" id="IPR023803">
    <property type="entry name" value="Ribosomal_bS16_dom_sf"/>
</dbReference>
<dbReference type="InterPro" id="IPR000307">
    <property type="entry name" value="Ribosomal_bS16"/>
</dbReference>
<evidence type="ECO:0000313" key="4">
    <source>
        <dbReference type="EMBL" id="OGD87433.1"/>
    </source>
</evidence>
<evidence type="ECO:0000256" key="1">
    <source>
        <dbReference type="ARBA" id="ARBA00022980"/>
    </source>
</evidence>
<dbReference type="GO" id="GO:0005737">
    <property type="term" value="C:cytoplasm"/>
    <property type="evidence" value="ECO:0007669"/>
    <property type="project" value="UniProtKB-ARBA"/>
</dbReference>
<dbReference type="EMBL" id="MFBD01000048">
    <property type="protein sequence ID" value="OGD87433.1"/>
    <property type="molecule type" value="Genomic_DNA"/>
</dbReference>
<dbReference type="STRING" id="1797714.A3D04_00040"/>
<keyword evidence="2 3" id="KW-0687">Ribonucleoprotein</keyword>
<evidence type="ECO:0000313" key="5">
    <source>
        <dbReference type="Proteomes" id="UP000177369"/>
    </source>
</evidence>
<dbReference type="SUPFAM" id="SSF54565">
    <property type="entry name" value="Ribosomal protein S16"/>
    <property type="match status" value="1"/>
</dbReference>
<evidence type="ECO:0000256" key="2">
    <source>
        <dbReference type="ARBA" id="ARBA00023274"/>
    </source>
</evidence>
<dbReference type="AlphaFoldDB" id="A0A1F5G6C1"/>
<name>A0A1F5G6C1_9BACT</name>
<protein>
    <recommendedName>
        <fullName evidence="3">Small ribosomal subunit protein bS16</fullName>
    </recommendedName>
</protein>
<dbReference type="NCBIfam" id="TIGR00002">
    <property type="entry name" value="S16"/>
    <property type="match status" value="1"/>
</dbReference>
<dbReference type="GO" id="GO:0006412">
    <property type="term" value="P:translation"/>
    <property type="evidence" value="ECO:0007669"/>
    <property type="project" value="UniProtKB-UniRule"/>
</dbReference>
<dbReference type="Proteomes" id="UP000177369">
    <property type="component" value="Unassembled WGS sequence"/>
</dbReference>
<sequence length="88" mass="10162">MAVKLRLAKTGKKHRLSFRVVAQDTKSPRDSKFLEILGYYLPYETKSKNLTIKTDRIDYWVSKGAQPTKAVSQLLEKNKNARFDKKSS</sequence>
<reference evidence="4 5" key="1">
    <citation type="journal article" date="2016" name="Nat. Commun.">
        <title>Thousands of microbial genomes shed light on interconnected biogeochemical processes in an aquifer system.</title>
        <authorList>
            <person name="Anantharaman K."/>
            <person name="Brown C.T."/>
            <person name="Hug L.A."/>
            <person name="Sharon I."/>
            <person name="Castelle C.J."/>
            <person name="Probst A.J."/>
            <person name="Thomas B.C."/>
            <person name="Singh A."/>
            <person name="Wilkins M.J."/>
            <person name="Karaoz U."/>
            <person name="Brodie E.L."/>
            <person name="Williams K.H."/>
            <person name="Hubbard S.S."/>
            <person name="Banfield J.F."/>
        </authorList>
    </citation>
    <scope>NUCLEOTIDE SEQUENCE [LARGE SCALE GENOMIC DNA]</scope>
</reference>
<evidence type="ECO:0000256" key="3">
    <source>
        <dbReference type="HAMAP-Rule" id="MF_00385"/>
    </source>
</evidence>
<proteinExistence type="inferred from homology"/>
<gene>
    <name evidence="3" type="primary">rpsP</name>
    <name evidence="4" type="ORF">A3D04_00040</name>
</gene>
<organism evidence="4 5">
    <name type="scientific">Candidatus Curtissbacteria bacterium RIFCSPHIGHO2_02_FULL_40_16b</name>
    <dbReference type="NCBI Taxonomy" id="1797714"/>
    <lineage>
        <taxon>Bacteria</taxon>
        <taxon>Candidatus Curtissiibacteriota</taxon>
    </lineage>
</organism>
<dbReference type="Gene3D" id="3.30.1320.10">
    <property type="match status" value="1"/>
</dbReference>
<dbReference type="GO" id="GO:0003735">
    <property type="term" value="F:structural constituent of ribosome"/>
    <property type="evidence" value="ECO:0007669"/>
    <property type="project" value="InterPro"/>
</dbReference>
<comment type="similarity">
    <text evidence="3">Belongs to the bacterial ribosomal protein bS16 family.</text>
</comment>
<accession>A0A1F5G6C1</accession>
<dbReference type="HAMAP" id="MF_00385">
    <property type="entry name" value="Ribosomal_bS16"/>
    <property type="match status" value="1"/>
</dbReference>
<keyword evidence="1 3" id="KW-0689">Ribosomal protein</keyword>
<comment type="caution">
    <text evidence="4">The sequence shown here is derived from an EMBL/GenBank/DDBJ whole genome shotgun (WGS) entry which is preliminary data.</text>
</comment>
<dbReference type="Pfam" id="PF00886">
    <property type="entry name" value="Ribosomal_S16"/>
    <property type="match status" value="1"/>
</dbReference>
<dbReference type="PANTHER" id="PTHR12919">
    <property type="entry name" value="30S RIBOSOMAL PROTEIN S16"/>
    <property type="match status" value="1"/>
</dbReference>
<dbReference type="GO" id="GO:0015935">
    <property type="term" value="C:small ribosomal subunit"/>
    <property type="evidence" value="ECO:0007669"/>
    <property type="project" value="TreeGrafter"/>
</dbReference>
<dbReference type="PANTHER" id="PTHR12919:SF20">
    <property type="entry name" value="SMALL RIBOSOMAL SUBUNIT PROTEIN BS16M"/>
    <property type="match status" value="1"/>
</dbReference>